<dbReference type="PANTHER" id="PTHR37984">
    <property type="entry name" value="PROTEIN CBG26694"/>
    <property type="match status" value="1"/>
</dbReference>
<dbReference type="Gene3D" id="3.10.10.10">
    <property type="entry name" value="HIV Type 1 Reverse Transcriptase, subunit A, domain 1"/>
    <property type="match status" value="1"/>
</dbReference>
<dbReference type="SUPFAM" id="SSF56672">
    <property type="entry name" value="DNA/RNA polymerases"/>
    <property type="match status" value="1"/>
</dbReference>
<evidence type="ECO:0000256" key="3">
    <source>
        <dbReference type="ARBA" id="ARBA00022722"/>
    </source>
</evidence>
<evidence type="ECO:0000256" key="1">
    <source>
        <dbReference type="ARBA" id="ARBA00022679"/>
    </source>
</evidence>
<evidence type="ECO:0000313" key="6">
    <source>
        <dbReference type="EMBL" id="GEU65897.1"/>
    </source>
</evidence>
<dbReference type="InterPro" id="IPR036397">
    <property type="entry name" value="RNaseH_sf"/>
</dbReference>
<keyword evidence="1" id="KW-0808">Transferase</keyword>
<dbReference type="EMBL" id="BKCJ010005286">
    <property type="protein sequence ID" value="GEU65897.1"/>
    <property type="molecule type" value="Genomic_DNA"/>
</dbReference>
<dbReference type="GO" id="GO:0015074">
    <property type="term" value="P:DNA integration"/>
    <property type="evidence" value="ECO:0007669"/>
    <property type="project" value="InterPro"/>
</dbReference>
<keyword evidence="4" id="KW-0378">Hydrolase</keyword>
<protein>
    <submittedName>
        <fullName evidence="6">Reverse transcriptase domain-containing protein</fullName>
    </submittedName>
</protein>
<keyword evidence="2" id="KW-0548">Nucleotidyltransferase</keyword>
<dbReference type="Pfam" id="PF00665">
    <property type="entry name" value="rve"/>
    <property type="match status" value="1"/>
</dbReference>
<dbReference type="Gene3D" id="3.30.420.10">
    <property type="entry name" value="Ribonuclease H-like superfamily/Ribonuclease H"/>
    <property type="match status" value="1"/>
</dbReference>
<keyword evidence="4" id="KW-0255">Endonuclease</keyword>
<evidence type="ECO:0000259" key="5">
    <source>
        <dbReference type="PROSITE" id="PS50994"/>
    </source>
</evidence>
<dbReference type="CDD" id="cd00303">
    <property type="entry name" value="retropepsin_like"/>
    <property type="match status" value="1"/>
</dbReference>
<dbReference type="InterPro" id="IPR050951">
    <property type="entry name" value="Retrovirus_Pol_polyprotein"/>
</dbReference>
<dbReference type="SUPFAM" id="SSF53098">
    <property type="entry name" value="Ribonuclease H-like"/>
    <property type="match status" value="1"/>
</dbReference>
<organism evidence="6">
    <name type="scientific">Tanacetum cinerariifolium</name>
    <name type="common">Dalmatian daisy</name>
    <name type="synonym">Chrysanthemum cinerariifolium</name>
    <dbReference type="NCBI Taxonomy" id="118510"/>
    <lineage>
        <taxon>Eukaryota</taxon>
        <taxon>Viridiplantae</taxon>
        <taxon>Streptophyta</taxon>
        <taxon>Embryophyta</taxon>
        <taxon>Tracheophyta</taxon>
        <taxon>Spermatophyta</taxon>
        <taxon>Magnoliopsida</taxon>
        <taxon>eudicotyledons</taxon>
        <taxon>Gunneridae</taxon>
        <taxon>Pentapetalae</taxon>
        <taxon>asterids</taxon>
        <taxon>campanulids</taxon>
        <taxon>Asterales</taxon>
        <taxon>Asteraceae</taxon>
        <taxon>Asteroideae</taxon>
        <taxon>Anthemideae</taxon>
        <taxon>Anthemidinae</taxon>
        <taxon>Tanacetum</taxon>
    </lineage>
</organism>
<sequence>MLPVTQIDTFYNGLTLRHRDTINDVAGGTFMKRRPEECYDLIENMNAHHNDWDTSAQRNESSSSITSSSDTEIAALKAEMAKINKNLMRVLQVNQQVKAVTPNYENCGGPHSFSIVQPPLAILKTLMLQEPIKGNNQGRNQFFQGANQGQNQPPAYQASVYQASVHQPQIPQPQVVTTNEFTNFMKANNAILNNMQTNMTSLTNSNIKLKNMFDQFMKMNTASSLGSGTLSGNTITNPKEDLKGITTRSRIAYQGPTIPTTSSSLPPVVERETEATKDMVHPTNNENVQPPVVQTESPILTSEPVKPRDKANDNREKFFQIFKDLNFNISFADALILMPKFGPSIKSLLTNKDKLCELARTPLNEHCSTVLLKKMQEKLGDPGKFLISCDFPGMAECLALANLSASINVMPLSMWNKLSLPDLSPTCMTIDLADRSISRPVGVAEDVFVKVGTFYFPADFVVVDFNADPRVPLILERYFLKTRRALIDVFEGELTLRVGKEAITFNLDQTSRYSADYNDMTENRIDVIDMAFEEYSKEVLGFFDVIASGNPTPYYDPIVSTTSPTLTPFENSDFLLEEVDAFLAIEDDPTSPKVDRSYVDTEGDILLLEYFLNDDPSLPPPNQGNYLPEVRKELKICEAKFDKSLIDEPLEVELKDLPPNLEYAFMKGDDKLSVIIAKDLSVEEKTALITVLKSHKRAIAWKLSDIKGIGPEFCTHKILMEEDFKPAIQHQRRVNPKIHDVIKQEVLKFLDAGLIYSISDSPSVTPVHCWRICIDYRKLNEATRKKHFPLPLMDQMLERLAGNKYNCFHDGFSGCSQIPNDPKDQEKTTFTCPYRTFAYRRMPFGLCNAPGMFQRGNKYILVAVNYLSKWVEAKALPTNDTRVVCKFLKNPFARFGTPRAIISDGGMHFCNDQFAKVILKYDVTHRLATPYHPQTSGQVEVSNHGLKRILERTVGENRASWSDKLDDALWAFRTAYKTSIGRTSYKLVYGKACHLPIELEHKAYWALKHANFDLQTAGDHRKV</sequence>
<dbReference type="GO" id="GO:0003676">
    <property type="term" value="F:nucleic acid binding"/>
    <property type="evidence" value="ECO:0007669"/>
    <property type="project" value="InterPro"/>
</dbReference>
<dbReference type="InterPro" id="IPR012337">
    <property type="entry name" value="RNaseH-like_sf"/>
</dbReference>
<evidence type="ECO:0000256" key="2">
    <source>
        <dbReference type="ARBA" id="ARBA00022695"/>
    </source>
</evidence>
<proteinExistence type="predicted"/>
<keyword evidence="6" id="KW-0695">RNA-directed DNA polymerase</keyword>
<accession>A0A6L2LY64</accession>
<gene>
    <name evidence="6" type="ORF">Tci_037875</name>
</gene>
<name>A0A6L2LY64_TANCI</name>
<dbReference type="PANTHER" id="PTHR37984:SF5">
    <property type="entry name" value="PROTEIN NYNRIN-LIKE"/>
    <property type="match status" value="1"/>
</dbReference>
<dbReference type="InterPro" id="IPR021109">
    <property type="entry name" value="Peptidase_aspartic_dom_sf"/>
</dbReference>
<dbReference type="Gene3D" id="2.40.70.10">
    <property type="entry name" value="Acid Proteases"/>
    <property type="match status" value="1"/>
</dbReference>
<dbReference type="GO" id="GO:0004519">
    <property type="term" value="F:endonuclease activity"/>
    <property type="evidence" value="ECO:0007669"/>
    <property type="project" value="UniProtKB-KW"/>
</dbReference>
<dbReference type="CDD" id="cd01647">
    <property type="entry name" value="RT_LTR"/>
    <property type="match status" value="1"/>
</dbReference>
<dbReference type="AlphaFoldDB" id="A0A6L2LY64"/>
<comment type="caution">
    <text evidence="6">The sequence shown here is derived from an EMBL/GenBank/DDBJ whole genome shotgun (WGS) entry which is preliminary data.</text>
</comment>
<dbReference type="PROSITE" id="PS50994">
    <property type="entry name" value="INTEGRASE"/>
    <property type="match status" value="1"/>
</dbReference>
<dbReference type="GO" id="GO:0003964">
    <property type="term" value="F:RNA-directed DNA polymerase activity"/>
    <property type="evidence" value="ECO:0007669"/>
    <property type="project" value="UniProtKB-KW"/>
</dbReference>
<dbReference type="InterPro" id="IPR043502">
    <property type="entry name" value="DNA/RNA_pol_sf"/>
</dbReference>
<dbReference type="InterPro" id="IPR001584">
    <property type="entry name" value="Integrase_cat-core"/>
</dbReference>
<keyword evidence="3" id="KW-0540">Nuclease</keyword>
<evidence type="ECO:0000256" key="4">
    <source>
        <dbReference type="ARBA" id="ARBA00022759"/>
    </source>
</evidence>
<reference evidence="6" key="1">
    <citation type="journal article" date="2019" name="Sci. Rep.">
        <title>Draft genome of Tanacetum cinerariifolium, the natural source of mosquito coil.</title>
        <authorList>
            <person name="Yamashiro T."/>
            <person name="Shiraishi A."/>
            <person name="Satake H."/>
            <person name="Nakayama K."/>
        </authorList>
    </citation>
    <scope>NUCLEOTIDE SEQUENCE</scope>
</reference>
<feature type="domain" description="Integrase catalytic" evidence="5">
    <location>
        <begin position="829"/>
        <end position="1004"/>
    </location>
</feature>